<dbReference type="PIRSF" id="PIRSF004848">
    <property type="entry name" value="YBL036c_PLPDEIII"/>
    <property type="match status" value="1"/>
</dbReference>
<feature type="domain" description="Alanine racemase N-terminal" evidence="5">
    <location>
        <begin position="33"/>
        <end position="259"/>
    </location>
</feature>
<dbReference type="InterPro" id="IPR001608">
    <property type="entry name" value="Ala_racemase_N"/>
</dbReference>
<accession>A0A4U5M6R1</accession>
<name>A0A4U5M6R1_STECR</name>
<evidence type="ECO:0000256" key="2">
    <source>
        <dbReference type="HAMAP-Rule" id="MF_03225"/>
    </source>
</evidence>
<dbReference type="OrthoDB" id="10264196at2759"/>
<dbReference type="EMBL" id="AZBU02000009">
    <property type="protein sequence ID" value="TKR64569.1"/>
    <property type="molecule type" value="Genomic_DNA"/>
</dbReference>
<comment type="caution">
    <text evidence="6">The sequence shown here is derived from an EMBL/GenBank/DDBJ whole genome shotgun (WGS) entry which is preliminary data.</text>
</comment>
<feature type="modified residue" description="N6-(pyridoxal phosphate)lysine" evidence="2 3">
    <location>
        <position position="61"/>
    </location>
</feature>
<proteinExistence type="inferred from homology"/>
<organism evidence="6 7">
    <name type="scientific">Steinernema carpocapsae</name>
    <name type="common">Entomopathogenic nematode</name>
    <dbReference type="NCBI Taxonomy" id="34508"/>
    <lineage>
        <taxon>Eukaryota</taxon>
        <taxon>Metazoa</taxon>
        <taxon>Ecdysozoa</taxon>
        <taxon>Nematoda</taxon>
        <taxon>Chromadorea</taxon>
        <taxon>Rhabditida</taxon>
        <taxon>Tylenchina</taxon>
        <taxon>Panagrolaimomorpha</taxon>
        <taxon>Strongyloidoidea</taxon>
        <taxon>Steinernematidae</taxon>
        <taxon>Steinernema</taxon>
    </lineage>
</organism>
<dbReference type="HAMAP" id="MF_02087">
    <property type="entry name" value="PLP_homeostasis"/>
    <property type="match status" value="1"/>
</dbReference>
<dbReference type="STRING" id="34508.A0A4U5M6R1"/>
<dbReference type="PANTHER" id="PTHR10146">
    <property type="entry name" value="PROLINE SYNTHETASE CO-TRANSCRIBED BACTERIAL HOMOLOG PROTEIN"/>
    <property type="match status" value="1"/>
</dbReference>
<dbReference type="Proteomes" id="UP000298663">
    <property type="component" value="Unassembled WGS sequence"/>
</dbReference>
<dbReference type="SUPFAM" id="SSF51419">
    <property type="entry name" value="PLP-binding barrel"/>
    <property type="match status" value="1"/>
</dbReference>
<dbReference type="NCBIfam" id="TIGR00044">
    <property type="entry name" value="YggS family pyridoxal phosphate-dependent enzyme"/>
    <property type="match status" value="1"/>
</dbReference>
<dbReference type="InterPro" id="IPR029066">
    <property type="entry name" value="PLP-binding_barrel"/>
</dbReference>
<gene>
    <name evidence="6" type="ORF">L596_025079</name>
</gene>
<dbReference type="GO" id="GO:0030170">
    <property type="term" value="F:pyridoxal phosphate binding"/>
    <property type="evidence" value="ECO:0007669"/>
    <property type="project" value="UniProtKB-UniRule"/>
</dbReference>
<evidence type="ECO:0000313" key="6">
    <source>
        <dbReference type="EMBL" id="TKR64569.1"/>
    </source>
</evidence>
<comment type="cofactor">
    <cofactor evidence="3">
        <name>pyridoxal 5'-phosphate</name>
        <dbReference type="ChEBI" id="CHEBI:597326"/>
    </cofactor>
</comment>
<dbReference type="FunFam" id="3.20.20.10:FF:000018">
    <property type="entry name" value="Pyridoxal phosphate homeostasis protein"/>
    <property type="match status" value="1"/>
</dbReference>
<keyword evidence="1 2" id="KW-0663">Pyridoxal phosphate</keyword>
<protein>
    <recommendedName>
        <fullName evidence="2">Pyridoxal phosphate homeostasis protein</fullName>
        <shortName evidence="2">PLP homeostasis protein</shortName>
    </recommendedName>
</protein>
<dbReference type="Gene3D" id="3.20.20.10">
    <property type="entry name" value="Alanine racemase"/>
    <property type="match status" value="1"/>
</dbReference>
<sequence>MLALRTPQLRFCSFSVSLRNTGTMASSSDLQNNLNAILANIDEAAQQAKSQMKPILLAVSKTKPSSMIQELYDGGHRDFGENYVQELDSKAAELSGSCPEMRWHYIGTLQTNKISKLASIENLYCVQTISSIKHCDTFDKEMEKRGRMLNVMVQMNSSGEEQKGGQDEENCLDLAKHVTEKCANLNLFGFMTIGSFDRDPNEHNPDFDLLFKLREKWCQQAGKDVKNYHLSMGMSNDYVQAIKQGSTVVRVGSSIFGARIYKK</sequence>
<evidence type="ECO:0000256" key="4">
    <source>
        <dbReference type="RuleBase" id="RU004514"/>
    </source>
</evidence>
<comment type="similarity">
    <text evidence="2 4">Belongs to the pyridoxal phosphate-binding protein YggS/PROSC family.</text>
</comment>
<dbReference type="CDD" id="cd06822">
    <property type="entry name" value="PLPDE_III_YBL036c_euk"/>
    <property type="match status" value="1"/>
</dbReference>
<evidence type="ECO:0000313" key="7">
    <source>
        <dbReference type="Proteomes" id="UP000298663"/>
    </source>
</evidence>
<dbReference type="Pfam" id="PF01168">
    <property type="entry name" value="Ala_racemase_N"/>
    <property type="match status" value="1"/>
</dbReference>
<dbReference type="AlphaFoldDB" id="A0A4U5M6R1"/>
<evidence type="ECO:0000259" key="5">
    <source>
        <dbReference type="Pfam" id="PF01168"/>
    </source>
</evidence>
<comment type="function">
    <text evidence="2">Pyridoxal 5'-phosphate (PLP)-binding protein, which may be involved in intracellular homeostatic regulation of pyridoxal 5'-phosphate (PLP), the active form of vitamin B6.</text>
</comment>
<keyword evidence="7" id="KW-1185">Reference proteome</keyword>
<evidence type="ECO:0000256" key="3">
    <source>
        <dbReference type="PIRSR" id="PIRSR004848-1"/>
    </source>
</evidence>
<dbReference type="InterPro" id="IPR011078">
    <property type="entry name" value="PyrdxlP_homeostasis"/>
</dbReference>
<reference evidence="6 7" key="2">
    <citation type="journal article" date="2019" name="G3 (Bethesda)">
        <title>Hybrid Assembly of the Genome of the Entomopathogenic Nematode Steinernema carpocapsae Identifies the X-Chromosome.</title>
        <authorList>
            <person name="Serra L."/>
            <person name="Macchietto M."/>
            <person name="Macias-Munoz A."/>
            <person name="McGill C.J."/>
            <person name="Rodriguez I.M."/>
            <person name="Rodriguez B."/>
            <person name="Murad R."/>
            <person name="Mortazavi A."/>
        </authorList>
    </citation>
    <scope>NUCLEOTIDE SEQUENCE [LARGE SCALE GENOMIC DNA]</scope>
    <source>
        <strain evidence="6 7">ALL</strain>
    </source>
</reference>
<reference evidence="6 7" key="1">
    <citation type="journal article" date="2015" name="Genome Biol.">
        <title>Comparative genomics of Steinernema reveals deeply conserved gene regulatory networks.</title>
        <authorList>
            <person name="Dillman A.R."/>
            <person name="Macchietto M."/>
            <person name="Porter C.F."/>
            <person name="Rogers A."/>
            <person name="Williams B."/>
            <person name="Antoshechkin I."/>
            <person name="Lee M.M."/>
            <person name="Goodwin Z."/>
            <person name="Lu X."/>
            <person name="Lewis E.E."/>
            <person name="Goodrich-Blair H."/>
            <person name="Stock S.P."/>
            <person name="Adams B.J."/>
            <person name="Sternberg P.W."/>
            <person name="Mortazavi A."/>
        </authorList>
    </citation>
    <scope>NUCLEOTIDE SEQUENCE [LARGE SCALE GENOMIC DNA]</scope>
    <source>
        <strain evidence="6 7">ALL</strain>
    </source>
</reference>
<evidence type="ECO:0000256" key="1">
    <source>
        <dbReference type="ARBA" id="ARBA00022898"/>
    </source>
</evidence>
<dbReference type="PANTHER" id="PTHR10146:SF14">
    <property type="entry name" value="PYRIDOXAL PHOSPHATE HOMEOSTASIS PROTEIN"/>
    <property type="match status" value="1"/>
</dbReference>